<dbReference type="EC" id="2.7.11.1" evidence="4"/>
<evidence type="ECO:0000256" key="16">
    <source>
        <dbReference type="ARBA" id="ARBA00023212"/>
    </source>
</evidence>
<dbReference type="Gene3D" id="1.10.238.10">
    <property type="entry name" value="EF-hand"/>
    <property type="match status" value="1"/>
</dbReference>
<comment type="subcellular location">
    <subcellularLocation>
        <location evidence="1">Cytoplasm</location>
        <location evidence="1">Cytoskeleton</location>
    </subcellularLocation>
</comment>
<feature type="compositionally biased region" description="Polar residues" evidence="21">
    <location>
        <begin position="816"/>
        <end position="828"/>
    </location>
</feature>
<dbReference type="CDD" id="cd05117">
    <property type="entry name" value="STKc_CAMK"/>
    <property type="match status" value="1"/>
</dbReference>
<keyword evidence="6" id="KW-0723">Serine/threonine-protein kinase</keyword>
<feature type="compositionally biased region" description="Polar residues" evidence="21">
    <location>
        <begin position="73"/>
        <end position="89"/>
    </location>
</feature>
<dbReference type="Proteomes" id="UP001177003">
    <property type="component" value="Chromosome 2"/>
</dbReference>
<dbReference type="GO" id="GO:0005509">
    <property type="term" value="F:calcium ion binding"/>
    <property type="evidence" value="ECO:0007669"/>
    <property type="project" value="InterPro"/>
</dbReference>
<keyword evidence="9" id="KW-0493">Microtubule</keyword>
<feature type="compositionally biased region" description="Polar residues" evidence="21">
    <location>
        <begin position="616"/>
        <end position="637"/>
    </location>
</feature>
<sequence length="927" mass="104086">MGNRCGAPRCLKHGFFGSIWRSLWWSRSPNYIQYEKRRARNQRHHKHNKITRPVQNTPPHVVIISNEDHKPMKQQSKPTQKNETFNTMNSHHRRRHSSAGLLVDKVLKKNTGNLRDRYAVGSELGRGQFGTTSICTSKKNGKQFACKSISKRKLVTDDDVEDVRREVEIMHHLSGHPNVVSIEGAYEDGFEVHLVMELCSGGELFDRISKKGHYSERKAADLLKTIASVIEACHSLGVIHRDLKPENFLFVDEDEDSSLKAIDFGLSVFFKPGEIFTDVVGSPYYVAPEVLQRHYGPEIDIWSAGVILYVLLSGVPPFWGETQDDVFLEILQGELDFSFDPWPSISTSAKDLIKKMLVRDRCWRLTAHEILCHPWVSVDGVAPDKPLDPAVLTRLTQFSAMNKLKKMALRVIASKLSEEEIAGLKQMFKMIDVDNSGYITFDELKDGLKRCGADLDESEIHDLIQSADIDNSGTIDYDEFVAATLHFTKVDREDRLFAAFAYFDKDGSGYITHDELQQACKEFGVADIYLEEIMKEVDQNNDGRIDYGRIFVLFFRSTNQTLKTSFNRGMEPGNGVHTEDENGVINVVDHENSNEVEEGLESTKVEVSESSENVNGTKIPNSSEVTTNGGTSKNNKVAKNGSKGSILARKPKPHLTQSLSFPSKPQNPNSMRASIDGHPGVKTKEKNASIDATPSRRATLDSVRVSRPRKSNGSEDAPDGQHKNSVIGFSSRLEERAEKRKEFFSKIEEKIHAKEAEKTNLQEKSKESQEAEIKQLRKSLMFKAAPMPKFYKEPPPKVDLKKIPTTRPKSPKLGRNKSNVGIGTITTNGDKDKDTTAPVAVAVSKKPLRKSVSKNEVKPGKSKEKPVKTQVQVQEEEEEEEEKPSNEQSHDPNPLQVEARIEEEEEEEEEAEEVNGVLSADIVVGVV</sequence>
<dbReference type="InterPro" id="IPR000719">
    <property type="entry name" value="Prot_kinase_dom"/>
</dbReference>
<evidence type="ECO:0000256" key="10">
    <source>
        <dbReference type="ARBA" id="ARBA00022723"/>
    </source>
</evidence>
<dbReference type="SMART" id="SM00220">
    <property type="entry name" value="S_TKc"/>
    <property type="match status" value="1"/>
</dbReference>
<comment type="catalytic activity">
    <reaction evidence="18">
        <text>L-threonyl-[protein] + ATP = O-phospho-L-threonyl-[protein] + ADP + H(+)</text>
        <dbReference type="Rhea" id="RHEA:46608"/>
        <dbReference type="Rhea" id="RHEA-COMP:11060"/>
        <dbReference type="Rhea" id="RHEA-COMP:11605"/>
        <dbReference type="ChEBI" id="CHEBI:15378"/>
        <dbReference type="ChEBI" id="CHEBI:30013"/>
        <dbReference type="ChEBI" id="CHEBI:30616"/>
        <dbReference type="ChEBI" id="CHEBI:61977"/>
        <dbReference type="ChEBI" id="CHEBI:456216"/>
        <dbReference type="EC" id="2.7.11.1"/>
    </reaction>
</comment>
<evidence type="ECO:0000256" key="20">
    <source>
        <dbReference type="PROSITE-ProRule" id="PRU10141"/>
    </source>
</evidence>
<dbReference type="SUPFAM" id="SSF56112">
    <property type="entry name" value="Protein kinase-like (PK-like)"/>
    <property type="match status" value="1"/>
</dbReference>
<keyword evidence="11" id="KW-0677">Repeat</keyword>
<dbReference type="PROSITE" id="PS00107">
    <property type="entry name" value="PROTEIN_KINASE_ATP"/>
    <property type="match status" value="1"/>
</dbReference>
<proteinExistence type="inferred from homology"/>
<feature type="domain" description="EF-hand" evidence="23">
    <location>
        <begin position="419"/>
        <end position="454"/>
    </location>
</feature>
<dbReference type="FunFam" id="3.30.200.20:FF:000004">
    <property type="entry name" value="Calcium-dependent protein kinase 1"/>
    <property type="match status" value="1"/>
</dbReference>
<evidence type="ECO:0000313" key="25">
    <source>
        <dbReference type="Proteomes" id="UP001177003"/>
    </source>
</evidence>
<feature type="compositionally biased region" description="Basic and acidic residues" evidence="21">
    <location>
        <begin position="750"/>
        <end position="775"/>
    </location>
</feature>
<evidence type="ECO:0000256" key="2">
    <source>
        <dbReference type="ARBA" id="ARBA00005354"/>
    </source>
</evidence>
<dbReference type="SMART" id="SM00054">
    <property type="entry name" value="EFh"/>
    <property type="match status" value="4"/>
</dbReference>
<dbReference type="Pfam" id="PF00069">
    <property type="entry name" value="Pkinase"/>
    <property type="match status" value="1"/>
</dbReference>
<gene>
    <name evidence="24" type="ORF">LSALG_LOCUS13229</name>
</gene>
<dbReference type="EMBL" id="OX465078">
    <property type="protein sequence ID" value="CAI9273065.1"/>
    <property type="molecule type" value="Genomic_DNA"/>
</dbReference>
<keyword evidence="5" id="KW-0963">Cytoplasm</keyword>
<keyword evidence="12 20" id="KW-0547">Nucleotide-binding</keyword>
<dbReference type="Gene3D" id="1.10.510.10">
    <property type="entry name" value="Transferase(Phosphotransferase) domain 1"/>
    <property type="match status" value="1"/>
</dbReference>
<dbReference type="FunFam" id="1.10.238.10:FF:000015">
    <property type="entry name" value="Calcium-dependent protein kinase 1"/>
    <property type="match status" value="1"/>
</dbReference>
<evidence type="ECO:0000256" key="9">
    <source>
        <dbReference type="ARBA" id="ARBA00022701"/>
    </source>
</evidence>
<evidence type="ECO:0000259" key="23">
    <source>
        <dbReference type="PROSITE" id="PS50222"/>
    </source>
</evidence>
<accession>A0AA35YFL6</accession>
<dbReference type="SUPFAM" id="SSF47473">
    <property type="entry name" value="EF-hand"/>
    <property type="match status" value="1"/>
</dbReference>
<keyword evidence="16" id="KW-0206">Cytoskeleton</keyword>
<evidence type="ECO:0000256" key="8">
    <source>
        <dbReference type="ARBA" id="ARBA00022679"/>
    </source>
</evidence>
<dbReference type="CDD" id="cd00051">
    <property type="entry name" value="EFh"/>
    <property type="match status" value="2"/>
</dbReference>
<name>A0AA35YFL6_LACSI</name>
<dbReference type="InterPro" id="IPR017441">
    <property type="entry name" value="Protein_kinase_ATP_BS"/>
</dbReference>
<feature type="binding site" evidence="20">
    <location>
        <position position="147"/>
    </location>
    <ligand>
        <name>ATP</name>
        <dbReference type="ChEBI" id="CHEBI:30616"/>
    </ligand>
</feature>
<dbReference type="InterPro" id="IPR027329">
    <property type="entry name" value="TPX2_C"/>
</dbReference>
<evidence type="ECO:0000256" key="18">
    <source>
        <dbReference type="ARBA" id="ARBA00047899"/>
    </source>
</evidence>
<comment type="similarity">
    <text evidence="17">Belongs to the protein kinase superfamily. Ser/Thr protein kinase family. CDPK subfamily.</text>
</comment>
<evidence type="ECO:0000256" key="13">
    <source>
        <dbReference type="ARBA" id="ARBA00022777"/>
    </source>
</evidence>
<evidence type="ECO:0000256" key="14">
    <source>
        <dbReference type="ARBA" id="ARBA00022837"/>
    </source>
</evidence>
<evidence type="ECO:0000313" key="24">
    <source>
        <dbReference type="EMBL" id="CAI9273065.1"/>
    </source>
</evidence>
<dbReference type="InterPro" id="IPR011009">
    <property type="entry name" value="Kinase-like_dom_sf"/>
</dbReference>
<feature type="region of interest" description="Disordered" evidence="21">
    <location>
        <begin position="70"/>
        <end position="97"/>
    </location>
</feature>
<reference evidence="24" key="1">
    <citation type="submission" date="2023-04" db="EMBL/GenBank/DDBJ databases">
        <authorList>
            <person name="Vijverberg K."/>
            <person name="Xiong W."/>
            <person name="Schranz E."/>
        </authorList>
    </citation>
    <scope>NUCLEOTIDE SEQUENCE</scope>
</reference>
<evidence type="ECO:0000256" key="6">
    <source>
        <dbReference type="ARBA" id="ARBA00022527"/>
    </source>
</evidence>
<evidence type="ECO:0000256" key="1">
    <source>
        <dbReference type="ARBA" id="ARBA00004245"/>
    </source>
</evidence>
<dbReference type="PROSITE" id="PS50011">
    <property type="entry name" value="PROTEIN_KINASE_DOM"/>
    <property type="match status" value="1"/>
</dbReference>
<dbReference type="PANTHER" id="PTHR24349">
    <property type="entry name" value="SERINE/THREONINE-PROTEIN KINASE"/>
    <property type="match status" value="1"/>
</dbReference>
<keyword evidence="14" id="KW-0106">Calcium</keyword>
<feature type="compositionally biased region" description="Acidic residues" evidence="21">
    <location>
        <begin position="901"/>
        <end position="913"/>
    </location>
</feature>
<organism evidence="24 25">
    <name type="scientific">Lactuca saligna</name>
    <name type="common">Willowleaf lettuce</name>
    <dbReference type="NCBI Taxonomy" id="75948"/>
    <lineage>
        <taxon>Eukaryota</taxon>
        <taxon>Viridiplantae</taxon>
        <taxon>Streptophyta</taxon>
        <taxon>Embryophyta</taxon>
        <taxon>Tracheophyta</taxon>
        <taxon>Spermatophyta</taxon>
        <taxon>Magnoliopsida</taxon>
        <taxon>eudicotyledons</taxon>
        <taxon>Gunneridae</taxon>
        <taxon>Pentapetalae</taxon>
        <taxon>asterids</taxon>
        <taxon>campanulids</taxon>
        <taxon>Asterales</taxon>
        <taxon>Asteraceae</taxon>
        <taxon>Cichorioideae</taxon>
        <taxon>Cichorieae</taxon>
        <taxon>Lactucinae</taxon>
        <taxon>Lactuca</taxon>
    </lineage>
</organism>
<dbReference type="PROSITE" id="PS00108">
    <property type="entry name" value="PROTEIN_KINASE_ST"/>
    <property type="match status" value="1"/>
</dbReference>
<feature type="domain" description="Protein kinase" evidence="22">
    <location>
        <begin position="118"/>
        <end position="376"/>
    </location>
</feature>
<keyword evidence="8" id="KW-0808">Transferase</keyword>
<evidence type="ECO:0000256" key="19">
    <source>
        <dbReference type="ARBA" id="ARBA00048679"/>
    </source>
</evidence>
<evidence type="ECO:0000256" key="7">
    <source>
        <dbReference type="ARBA" id="ARBA00022553"/>
    </source>
</evidence>
<comment type="similarity">
    <text evidence="3">Belongs to the TPX2 family.</text>
</comment>
<keyword evidence="7" id="KW-0597">Phosphoprotein</keyword>
<dbReference type="Pfam" id="PF06886">
    <property type="entry name" value="TPX2"/>
    <property type="match status" value="1"/>
</dbReference>
<dbReference type="Pfam" id="PF13499">
    <property type="entry name" value="EF-hand_7"/>
    <property type="match status" value="2"/>
</dbReference>
<feature type="compositionally biased region" description="Basic and acidic residues" evidence="21">
    <location>
        <begin position="853"/>
        <end position="867"/>
    </location>
</feature>
<feature type="region of interest" description="Disordered" evidence="21">
    <location>
        <begin position="591"/>
        <end position="732"/>
    </location>
</feature>
<feature type="domain" description="EF-hand" evidence="23">
    <location>
        <begin position="491"/>
        <end position="526"/>
    </location>
</feature>
<evidence type="ECO:0000256" key="17">
    <source>
        <dbReference type="ARBA" id="ARBA00024334"/>
    </source>
</evidence>
<dbReference type="GO" id="GO:0005524">
    <property type="term" value="F:ATP binding"/>
    <property type="evidence" value="ECO:0007669"/>
    <property type="project" value="UniProtKB-UniRule"/>
</dbReference>
<evidence type="ECO:0000256" key="5">
    <source>
        <dbReference type="ARBA" id="ARBA00022490"/>
    </source>
</evidence>
<dbReference type="PROSITE" id="PS00018">
    <property type="entry name" value="EF_HAND_1"/>
    <property type="match status" value="3"/>
</dbReference>
<dbReference type="InterPro" id="IPR018247">
    <property type="entry name" value="EF_Hand_1_Ca_BS"/>
</dbReference>
<keyword evidence="15 20" id="KW-0067">ATP-binding</keyword>
<keyword evidence="10" id="KW-0479">Metal-binding</keyword>
<dbReference type="AlphaFoldDB" id="A0AA35YFL6"/>
<dbReference type="InterPro" id="IPR008271">
    <property type="entry name" value="Ser/Thr_kinase_AS"/>
</dbReference>
<feature type="domain" description="EF-hand" evidence="23">
    <location>
        <begin position="455"/>
        <end position="490"/>
    </location>
</feature>
<dbReference type="InterPro" id="IPR050205">
    <property type="entry name" value="CDPK_Ser/Thr_kinases"/>
</dbReference>
<feature type="compositionally biased region" description="Polar residues" evidence="21">
    <location>
        <begin position="655"/>
        <end position="672"/>
    </location>
</feature>
<evidence type="ECO:0000256" key="3">
    <source>
        <dbReference type="ARBA" id="ARBA00005885"/>
    </source>
</evidence>
<dbReference type="InterPro" id="IPR002048">
    <property type="entry name" value="EF_hand_dom"/>
</dbReference>
<dbReference type="Gene3D" id="3.30.200.20">
    <property type="entry name" value="Phosphorylase Kinase, domain 1"/>
    <property type="match status" value="1"/>
</dbReference>
<feature type="region of interest" description="Disordered" evidence="21">
    <location>
        <begin position="750"/>
        <end position="920"/>
    </location>
</feature>
<comment type="similarity">
    <text evidence="2">Belongs to the protein kinase superfamily. CAMK Ser/Thr protein kinase family. CaMK subfamily.</text>
</comment>
<protein>
    <recommendedName>
        <fullName evidence="4">non-specific serine/threonine protein kinase</fullName>
        <ecNumber evidence="4">2.7.11.1</ecNumber>
    </recommendedName>
</protein>
<comment type="catalytic activity">
    <reaction evidence="19">
        <text>L-seryl-[protein] + ATP = O-phospho-L-seryl-[protein] + ADP + H(+)</text>
        <dbReference type="Rhea" id="RHEA:17989"/>
        <dbReference type="Rhea" id="RHEA-COMP:9863"/>
        <dbReference type="Rhea" id="RHEA-COMP:11604"/>
        <dbReference type="ChEBI" id="CHEBI:15378"/>
        <dbReference type="ChEBI" id="CHEBI:29999"/>
        <dbReference type="ChEBI" id="CHEBI:30616"/>
        <dbReference type="ChEBI" id="CHEBI:83421"/>
        <dbReference type="ChEBI" id="CHEBI:456216"/>
        <dbReference type="EC" id="2.7.11.1"/>
    </reaction>
</comment>
<evidence type="ECO:0000256" key="4">
    <source>
        <dbReference type="ARBA" id="ARBA00012513"/>
    </source>
</evidence>
<evidence type="ECO:0000256" key="12">
    <source>
        <dbReference type="ARBA" id="ARBA00022741"/>
    </source>
</evidence>
<dbReference type="GO" id="GO:0005874">
    <property type="term" value="C:microtubule"/>
    <property type="evidence" value="ECO:0007669"/>
    <property type="project" value="UniProtKB-KW"/>
</dbReference>
<evidence type="ECO:0000259" key="22">
    <source>
        <dbReference type="PROSITE" id="PS50011"/>
    </source>
</evidence>
<evidence type="ECO:0000256" key="15">
    <source>
        <dbReference type="ARBA" id="ARBA00022840"/>
    </source>
</evidence>
<keyword evidence="25" id="KW-1185">Reference proteome</keyword>
<evidence type="ECO:0000256" key="21">
    <source>
        <dbReference type="SAM" id="MobiDB-lite"/>
    </source>
</evidence>
<feature type="compositionally biased region" description="Basic and acidic residues" evidence="21">
    <location>
        <begin position="790"/>
        <end position="802"/>
    </location>
</feature>
<keyword evidence="13" id="KW-0418">Kinase</keyword>
<dbReference type="InterPro" id="IPR011992">
    <property type="entry name" value="EF-hand-dom_pair"/>
</dbReference>
<dbReference type="PROSITE" id="PS50222">
    <property type="entry name" value="EF_HAND_2"/>
    <property type="match status" value="3"/>
</dbReference>
<evidence type="ECO:0000256" key="11">
    <source>
        <dbReference type="ARBA" id="ARBA00022737"/>
    </source>
</evidence>
<dbReference type="FunFam" id="1.10.510.10:FF:000249">
    <property type="entry name" value="Calcium-dependent protein kinase SK5"/>
    <property type="match status" value="1"/>
</dbReference>
<dbReference type="GO" id="GO:0004674">
    <property type="term" value="F:protein serine/threonine kinase activity"/>
    <property type="evidence" value="ECO:0007669"/>
    <property type="project" value="UniProtKB-KW"/>
</dbReference>